<dbReference type="InterPro" id="IPR000719">
    <property type="entry name" value="Prot_kinase_dom"/>
</dbReference>
<dbReference type="SMART" id="SM00220">
    <property type="entry name" value="S_TKc"/>
    <property type="match status" value="1"/>
</dbReference>
<evidence type="ECO:0000259" key="8">
    <source>
        <dbReference type="PROSITE" id="PS50011"/>
    </source>
</evidence>
<dbReference type="PROSITE" id="PS50011">
    <property type="entry name" value="PROTEIN_KINASE_DOM"/>
    <property type="match status" value="1"/>
</dbReference>
<dbReference type="InterPro" id="IPR050339">
    <property type="entry name" value="CC_SR_Kinase"/>
</dbReference>
<protein>
    <recommendedName>
        <fullName evidence="8">Protein kinase domain-containing protein</fullName>
    </recommendedName>
</protein>
<dbReference type="InterPro" id="IPR008271">
    <property type="entry name" value="Ser/Thr_kinase_AS"/>
</dbReference>
<dbReference type="GO" id="GO:0004694">
    <property type="term" value="F:eukaryotic translation initiation factor 2alpha kinase activity"/>
    <property type="evidence" value="ECO:0007669"/>
    <property type="project" value="TreeGrafter"/>
</dbReference>
<feature type="region of interest" description="Disordered" evidence="7">
    <location>
        <begin position="195"/>
        <end position="221"/>
    </location>
</feature>
<dbReference type="InterPro" id="IPR011009">
    <property type="entry name" value="Kinase-like_dom_sf"/>
</dbReference>
<dbReference type="SUPFAM" id="SSF56112">
    <property type="entry name" value="Protein kinase-like (PK-like)"/>
    <property type="match status" value="1"/>
</dbReference>
<keyword evidence="10" id="KW-1185">Reference proteome</keyword>
<evidence type="ECO:0000256" key="7">
    <source>
        <dbReference type="SAM" id="MobiDB-lite"/>
    </source>
</evidence>
<evidence type="ECO:0000256" key="4">
    <source>
        <dbReference type="ARBA" id="ARBA00022840"/>
    </source>
</evidence>
<evidence type="ECO:0000313" key="9">
    <source>
        <dbReference type="EMBL" id="KAF9892471.1"/>
    </source>
</evidence>
<organism evidence="9 10">
    <name type="scientific">Aspergillus nanangensis</name>
    <dbReference type="NCBI Taxonomy" id="2582783"/>
    <lineage>
        <taxon>Eukaryota</taxon>
        <taxon>Fungi</taxon>
        <taxon>Dikarya</taxon>
        <taxon>Ascomycota</taxon>
        <taxon>Pezizomycotina</taxon>
        <taxon>Eurotiomycetes</taxon>
        <taxon>Eurotiomycetidae</taxon>
        <taxon>Eurotiales</taxon>
        <taxon>Aspergillaceae</taxon>
        <taxon>Aspergillus</taxon>
        <taxon>Aspergillus subgen. Circumdati</taxon>
    </lineage>
</organism>
<keyword evidence="2 6" id="KW-0547">Nucleotide-binding</keyword>
<dbReference type="GO" id="GO:1990625">
    <property type="term" value="P:negative regulation of cytoplasmic translational initiation in response to stress"/>
    <property type="evidence" value="ECO:0007669"/>
    <property type="project" value="TreeGrafter"/>
</dbReference>
<reference evidence="9" key="1">
    <citation type="journal article" date="2019" name="Beilstein J. Org. Chem.">
        <title>Nanangenines: drimane sesquiterpenoids as the dominant metabolite cohort of a novel Australian fungus, Aspergillus nanangensis.</title>
        <authorList>
            <person name="Lacey H.J."/>
            <person name="Gilchrist C.L.M."/>
            <person name="Crombie A."/>
            <person name="Kalaitzis J.A."/>
            <person name="Vuong D."/>
            <person name="Rutledge P.J."/>
            <person name="Turner P."/>
            <person name="Pitt J.I."/>
            <person name="Lacey E."/>
            <person name="Chooi Y.H."/>
            <person name="Piggott A.M."/>
        </authorList>
    </citation>
    <scope>NUCLEOTIDE SEQUENCE</scope>
    <source>
        <strain evidence="9">MST-FP2251</strain>
    </source>
</reference>
<dbReference type="Pfam" id="PF00069">
    <property type="entry name" value="Pkinase"/>
    <property type="match status" value="2"/>
</dbReference>
<dbReference type="InterPro" id="IPR017441">
    <property type="entry name" value="Protein_kinase_ATP_BS"/>
</dbReference>
<feature type="compositionally biased region" description="Basic and acidic residues" evidence="7">
    <location>
        <begin position="207"/>
        <end position="221"/>
    </location>
</feature>
<dbReference type="FunFam" id="3.30.200.20:FF:000787">
    <property type="entry name" value="Protein kinase, putative (AFU_orthologue AFUA_2G16620)"/>
    <property type="match status" value="1"/>
</dbReference>
<proteinExistence type="inferred from homology"/>
<feature type="region of interest" description="Disordered" evidence="7">
    <location>
        <begin position="1"/>
        <end position="73"/>
    </location>
</feature>
<dbReference type="Gene3D" id="1.10.510.10">
    <property type="entry name" value="Transferase(Phosphotransferase) domain 1"/>
    <property type="match status" value="1"/>
</dbReference>
<evidence type="ECO:0000256" key="5">
    <source>
        <dbReference type="ARBA" id="ARBA00037982"/>
    </source>
</evidence>
<dbReference type="AlphaFoldDB" id="A0AAD4CTK6"/>
<sequence length="771" mass="85437">MSMFRSAAELSSSSSDSSSNEGDHEIVPTSNAPIGGETSPITRGAMSPPLLQGEEFGNYPGDSNSQSPLEAEPQKHANLMTAALLEFFCLSRAADLLNAQPCSQMRFTRDSPEVRYLGQKMYAYKSQFLASHGVLSEGIDTDSWGTTRQYYRDNLDVLGVSALEDLDLAENLGQVPGRSTTGDVVLASKTVKSVQLSTKEPAGPSERSLRRPRLSDIGKRLTSAERIGPLEHIRLDPRSLPTQSLPLSNNSPVSFPLFDNPPPTLRMSRYAMEFSEVKVLGRGSFGEVYHVKNHIDGQSYAVKKIPLSQKRLEQLQCGGENQLEGIMKEIRTLARLEHTNVVRYYGAWVEQAHVSGVMPMPPRPETTIKREFEQPDSNMLSHESAEDESFGIVFENSESADVVQVASSIEDESIVSSRPRRRSSHATATSRSSKKSSARSLDDDEDDIESIPRQFSAPSHGQFSSFGATDDIFTDGLSHDPAKLQVQRQRDGSQIPAVVLHIQMSLHPISLGSYLNTQSYAAPSENHAIPRRHCFHLIASLKLILSIISGVEYLHSKGIVHRDLKPANIFLSSSEKKDLDGCPSCQVKTPLTSSYCHPRIGDFGLVADMSHLNEPAESPKINRIVGTEFYRPPLSRNVSGALDDLPESEEENDFYRIDETLDIYALGVILFELLYRLNTRMERQMVLSELTRGPHGQAHTRPCARRPSFPDDFAQKVDMGQMTISDDLSIAQAMMECINGMLEPTSSRRWCCSDVKRHLNGILARLQKLSC</sequence>
<feature type="domain" description="Protein kinase" evidence="8">
    <location>
        <begin position="274"/>
        <end position="763"/>
    </location>
</feature>
<name>A0AAD4CTK6_ASPNN</name>
<dbReference type="GO" id="GO:0005829">
    <property type="term" value="C:cytosol"/>
    <property type="evidence" value="ECO:0007669"/>
    <property type="project" value="TreeGrafter"/>
</dbReference>
<keyword evidence="4 6" id="KW-0067">ATP-binding</keyword>
<dbReference type="Proteomes" id="UP001194746">
    <property type="component" value="Unassembled WGS sequence"/>
</dbReference>
<dbReference type="GO" id="GO:0005634">
    <property type="term" value="C:nucleus"/>
    <property type="evidence" value="ECO:0007669"/>
    <property type="project" value="TreeGrafter"/>
</dbReference>
<accession>A0AAD4CTK6</accession>
<dbReference type="EMBL" id="VCAU01000012">
    <property type="protein sequence ID" value="KAF9892471.1"/>
    <property type="molecule type" value="Genomic_DNA"/>
</dbReference>
<reference evidence="9" key="2">
    <citation type="submission" date="2020-02" db="EMBL/GenBank/DDBJ databases">
        <authorList>
            <person name="Gilchrist C.L.M."/>
            <person name="Chooi Y.-H."/>
        </authorList>
    </citation>
    <scope>NUCLEOTIDE SEQUENCE</scope>
    <source>
        <strain evidence="9">MST-FP2251</strain>
    </source>
</reference>
<comment type="caution">
    <text evidence="9">The sequence shown here is derived from an EMBL/GenBank/DDBJ whole genome shotgun (WGS) entry which is preliminary data.</text>
</comment>
<keyword evidence="1" id="KW-0808">Transferase</keyword>
<evidence type="ECO:0000256" key="6">
    <source>
        <dbReference type="PROSITE-ProRule" id="PRU10141"/>
    </source>
</evidence>
<feature type="region of interest" description="Disordered" evidence="7">
    <location>
        <begin position="405"/>
        <end position="463"/>
    </location>
</feature>
<dbReference type="PANTHER" id="PTHR11042">
    <property type="entry name" value="EUKARYOTIC TRANSLATION INITIATION FACTOR 2-ALPHA KINASE EIF2-ALPHA KINASE -RELATED"/>
    <property type="match status" value="1"/>
</dbReference>
<keyword evidence="3" id="KW-0418">Kinase</keyword>
<evidence type="ECO:0000256" key="2">
    <source>
        <dbReference type="ARBA" id="ARBA00022741"/>
    </source>
</evidence>
<evidence type="ECO:0000256" key="1">
    <source>
        <dbReference type="ARBA" id="ARBA00022679"/>
    </source>
</evidence>
<evidence type="ECO:0000256" key="3">
    <source>
        <dbReference type="ARBA" id="ARBA00022777"/>
    </source>
</evidence>
<dbReference type="PANTHER" id="PTHR11042:SF195">
    <property type="entry name" value="KINASE, PUTATIVE (AFU_ORTHOLOGUE AFUA_2G16620)-RELATED"/>
    <property type="match status" value="1"/>
</dbReference>
<dbReference type="PROSITE" id="PS00108">
    <property type="entry name" value="PROTEIN_KINASE_ST"/>
    <property type="match status" value="1"/>
</dbReference>
<feature type="binding site" evidence="6">
    <location>
        <position position="304"/>
    </location>
    <ligand>
        <name>ATP</name>
        <dbReference type="ChEBI" id="CHEBI:30616"/>
    </ligand>
</feature>
<dbReference type="PROSITE" id="PS00107">
    <property type="entry name" value="PROTEIN_KINASE_ATP"/>
    <property type="match status" value="1"/>
</dbReference>
<gene>
    <name evidence="9" type="ORF">FE257_001580</name>
</gene>
<dbReference type="Gene3D" id="3.30.200.20">
    <property type="entry name" value="Phosphorylase Kinase, domain 1"/>
    <property type="match status" value="1"/>
</dbReference>
<comment type="similarity">
    <text evidence="5">Belongs to the protein kinase superfamily. Ser/Thr protein kinase family. GCN2 subfamily.</text>
</comment>
<dbReference type="GO" id="GO:0005524">
    <property type="term" value="F:ATP binding"/>
    <property type="evidence" value="ECO:0007669"/>
    <property type="project" value="UniProtKB-UniRule"/>
</dbReference>
<evidence type="ECO:0000313" key="10">
    <source>
        <dbReference type="Proteomes" id="UP001194746"/>
    </source>
</evidence>